<feature type="signal peptide" evidence="1">
    <location>
        <begin position="1"/>
        <end position="24"/>
    </location>
</feature>
<dbReference type="OrthoDB" id="10418469at2759"/>
<keyword evidence="3" id="KW-1185">Reference proteome</keyword>
<evidence type="ECO:0000313" key="3">
    <source>
        <dbReference type="Proteomes" id="UP000696280"/>
    </source>
</evidence>
<gene>
    <name evidence="2" type="ORF">HYFRA_00001337</name>
</gene>
<proteinExistence type="predicted"/>
<dbReference type="Proteomes" id="UP000696280">
    <property type="component" value="Unassembled WGS sequence"/>
</dbReference>
<organism evidence="2 3">
    <name type="scientific">Hymenoscyphus fraxineus</name>
    <dbReference type="NCBI Taxonomy" id="746836"/>
    <lineage>
        <taxon>Eukaryota</taxon>
        <taxon>Fungi</taxon>
        <taxon>Dikarya</taxon>
        <taxon>Ascomycota</taxon>
        <taxon>Pezizomycotina</taxon>
        <taxon>Leotiomycetes</taxon>
        <taxon>Helotiales</taxon>
        <taxon>Helotiaceae</taxon>
        <taxon>Hymenoscyphus</taxon>
    </lineage>
</organism>
<comment type="caution">
    <text evidence="2">The sequence shown here is derived from an EMBL/GenBank/DDBJ whole genome shotgun (WGS) entry which is preliminary data.</text>
</comment>
<evidence type="ECO:0000313" key="2">
    <source>
        <dbReference type="EMBL" id="CAG8959439.1"/>
    </source>
</evidence>
<name>A0A9N9L5G3_9HELO</name>
<keyword evidence="1" id="KW-0732">Signal</keyword>
<dbReference type="EMBL" id="CAJVRL010000092">
    <property type="protein sequence ID" value="CAG8959439.1"/>
    <property type="molecule type" value="Genomic_DNA"/>
</dbReference>
<dbReference type="AlphaFoldDB" id="A0A9N9L5G3"/>
<accession>A0A9N9L5G3</accession>
<protein>
    <submittedName>
        <fullName evidence="2">Uncharacterized protein</fullName>
    </submittedName>
</protein>
<reference evidence="2" key="1">
    <citation type="submission" date="2021-07" db="EMBL/GenBank/DDBJ databases">
        <authorList>
            <person name="Durling M."/>
        </authorList>
    </citation>
    <scope>NUCLEOTIDE SEQUENCE</scope>
</reference>
<sequence length="179" mass="20273">MPSFINNIVTLALASLVLVSNVAGDKLIFRNRSDQVRWIDFTPNTDGTNGIGDVRVEPRQDVEFSMDGYGPEWDRGRGWRGNFRAHRDGAPREYDHIVWGEVCFHCDSQHPEFNTFDVSVVRDPNTQEGIHWMYPRGDPGAGLSGCDHFPCSTCYVNSGDNWQTKTTTSNDIYVEIRNS</sequence>
<feature type="chain" id="PRO_5040370213" evidence="1">
    <location>
        <begin position="25"/>
        <end position="179"/>
    </location>
</feature>
<evidence type="ECO:0000256" key="1">
    <source>
        <dbReference type="SAM" id="SignalP"/>
    </source>
</evidence>